<dbReference type="Proteomes" id="UP001206331">
    <property type="component" value="Unassembled WGS sequence"/>
</dbReference>
<organism evidence="6 7">
    <name type="scientific">Actinobacillus suis</name>
    <dbReference type="NCBI Taxonomy" id="716"/>
    <lineage>
        <taxon>Bacteria</taxon>
        <taxon>Pseudomonadati</taxon>
        <taxon>Pseudomonadota</taxon>
        <taxon>Gammaproteobacteria</taxon>
        <taxon>Pasteurellales</taxon>
        <taxon>Pasteurellaceae</taxon>
        <taxon>Actinobacillus</taxon>
    </lineage>
</organism>
<evidence type="ECO:0000256" key="1">
    <source>
        <dbReference type="ARBA" id="ARBA00022801"/>
    </source>
</evidence>
<dbReference type="PROSITE" id="PS51635">
    <property type="entry name" value="PNPLA"/>
    <property type="match status" value="1"/>
</dbReference>
<feature type="active site" description="Proton acceptor" evidence="4">
    <location>
        <position position="158"/>
    </location>
</feature>
<feature type="active site" description="Nucleophile" evidence="4">
    <location>
        <position position="38"/>
    </location>
</feature>
<name>A0ABT1WUU3_ACTSU</name>
<dbReference type="InterPro" id="IPR037483">
    <property type="entry name" value="YjjU-like"/>
</dbReference>
<evidence type="ECO:0000313" key="7">
    <source>
        <dbReference type="Proteomes" id="UP001206331"/>
    </source>
</evidence>
<feature type="short sequence motif" description="DGA/G" evidence="4">
    <location>
        <begin position="158"/>
        <end position="160"/>
    </location>
</feature>
<feature type="domain" description="PNPLA" evidence="5">
    <location>
        <begin position="5"/>
        <end position="171"/>
    </location>
</feature>
<comment type="caution">
    <text evidence="4">Lacks conserved residue(s) required for the propagation of feature annotation.</text>
</comment>
<keyword evidence="1 4" id="KW-0378">Hydrolase</keyword>
<dbReference type="Gene3D" id="3.40.1090.10">
    <property type="entry name" value="Cytosolic phospholipase A2 catalytic domain"/>
    <property type="match status" value="2"/>
</dbReference>
<reference evidence="6 7" key="1">
    <citation type="submission" date="2021-12" db="EMBL/GenBank/DDBJ databases">
        <title>Identification and characterization of A. suis stains in western Canada.</title>
        <authorList>
            <person name="Kulathunga D.G.R.S."/>
            <person name="De Oliveira Costa M."/>
        </authorList>
    </citation>
    <scope>NUCLEOTIDE SEQUENCE [LARGE SCALE GENOMIC DNA]</scope>
    <source>
        <strain evidence="6 7">18_292</strain>
    </source>
</reference>
<evidence type="ECO:0000313" key="6">
    <source>
        <dbReference type="EMBL" id="MCQ9630193.1"/>
    </source>
</evidence>
<evidence type="ECO:0000256" key="2">
    <source>
        <dbReference type="ARBA" id="ARBA00022963"/>
    </source>
</evidence>
<keyword evidence="3 4" id="KW-0443">Lipid metabolism</keyword>
<accession>A0ABT1WUU3</accession>
<keyword evidence="2 4" id="KW-0442">Lipid degradation</keyword>
<evidence type="ECO:0000256" key="3">
    <source>
        <dbReference type="ARBA" id="ARBA00023098"/>
    </source>
</evidence>
<dbReference type="CDD" id="cd07208">
    <property type="entry name" value="Pat_hypo_Ecoli_yjju_like"/>
    <property type="match status" value="1"/>
</dbReference>
<dbReference type="PANTHER" id="PTHR14226">
    <property type="entry name" value="NEUROPATHY TARGET ESTERASE/SWISS CHEESE D.MELANOGASTER"/>
    <property type="match status" value="1"/>
</dbReference>
<evidence type="ECO:0000259" key="5">
    <source>
        <dbReference type="PROSITE" id="PS51635"/>
    </source>
</evidence>
<dbReference type="InterPro" id="IPR050301">
    <property type="entry name" value="NTE"/>
</dbReference>
<protein>
    <submittedName>
        <fullName evidence="6">Patatin family protein</fullName>
    </submittedName>
</protein>
<keyword evidence="7" id="KW-1185">Reference proteome</keyword>
<dbReference type="GeneID" id="34292588"/>
<dbReference type="InterPro" id="IPR045943">
    <property type="entry name" value="DUF6363"/>
</dbReference>
<dbReference type="InterPro" id="IPR016035">
    <property type="entry name" value="Acyl_Trfase/lysoPLipase"/>
</dbReference>
<proteinExistence type="predicted"/>
<dbReference type="EMBL" id="JAJUPA010000007">
    <property type="protein sequence ID" value="MCQ9630193.1"/>
    <property type="molecule type" value="Genomic_DNA"/>
</dbReference>
<gene>
    <name evidence="6" type="ORF">LZL92_07815</name>
</gene>
<dbReference type="PANTHER" id="PTHR14226:SF25">
    <property type="entry name" value="PHOSPHOESTERASE"/>
    <property type="match status" value="1"/>
</dbReference>
<evidence type="ECO:0000256" key="4">
    <source>
        <dbReference type="PROSITE-ProRule" id="PRU01161"/>
    </source>
</evidence>
<dbReference type="Pfam" id="PF01734">
    <property type="entry name" value="Patatin"/>
    <property type="match status" value="1"/>
</dbReference>
<dbReference type="Pfam" id="PF19890">
    <property type="entry name" value="DUF6363"/>
    <property type="match status" value="1"/>
</dbReference>
<dbReference type="SUPFAM" id="SSF52151">
    <property type="entry name" value="FabD/lysophospholipase-like"/>
    <property type="match status" value="1"/>
</dbReference>
<dbReference type="RefSeq" id="WP_015674074.1">
    <property type="nucleotide sequence ID" value="NZ_CP090556.1"/>
</dbReference>
<sequence length="280" mass="32235">MKVGLVLEGGAMRGMFTAGVLDVFLDEQLEFDGAVTVSAGALFGVNLPSKQRGRVLRYNKKYMNDKRFLSLKSWFTTGNLINHDFAFYELPTIHDPFDQATFAQSQMDFWVTLTNVETGEPEYFKVQDVFKEMALFRATSAMPFVSQFVEINGKKYLDGGIADSIPLQKCLDLGYDKIVLVLTRPLEYRKKPSSMALFKWVYRGYPHLIERWQQRYQDYNQTVERIIQLNQAQQIFVIRPSQTVPLSRLEKDPHKLQQMYDLGVADAQRSIAALREYLAA</sequence>
<dbReference type="InterPro" id="IPR002641">
    <property type="entry name" value="PNPLA_dom"/>
</dbReference>
<comment type="caution">
    <text evidence="6">The sequence shown here is derived from an EMBL/GenBank/DDBJ whole genome shotgun (WGS) entry which is preliminary data.</text>
</comment>